<proteinExistence type="predicted"/>
<protein>
    <submittedName>
        <fullName evidence="1">Uncharacterized protein</fullName>
    </submittedName>
</protein>
<sequence length="279" mass="32603">MNTAVFKKTHFSLFFRKWIDVEEKDFLAAIVKRLNQGETLFDVSGEFVKKREQASFAFKLQLKLEDLGYSYDTEHKRWLEKDDQTSKNNSIDNPMFQVVDTALDATVTRDIVTYLNEGHTMKQAEVKFQLVAPNIRNKLKHAGYRYDNLFNIWTVEERTKLVKLLAEKLQNEEISFEELEKRGMKVDKLKEEFEKINFPVNVPQAKELSQPIAPLSTTEIEIFRKMIGTWESQTSVAHNLSITINHELLQSLEDVAKNREITLTQIVEEALAHYLKEMK</sequence>
<dbReference type="AlphaFoldDB" id="A0A4Q0VYP7"/>
<gene>
    <name evidence="1" type="ORF">DS745_03775</name>
</gene>
<dbReference type="RefSeq" id="WP_129076852.1">
    <property type="nucleotide sequence ID" value="NZ_QOUX01000001.1"/>
</dbReference>
<reference evidence="1 2" key="1">
    <citation type="journal article" date="2019" name="Int. J. Syst. Evol. Microbiol.">
        <title>Anaerobacillus alkaliphilus sp. nov., a novel alkaliphilic and moderately halophilic bacterium.</title>
        <authorList>
            <person name="Borsodi A.K."/>
            <person name="Aszalos J.M."/>
            <person name="Bihari P."/>
            <person name="Nagy I."/>
            <person name="Schumann P."/>
            <person name="Sproer C."/>
            <person name="Kovacs A.L."/>
            <person name="Boka K."/>
            <person name="Dobosy P."/>
            <person name="Ovari M."/>
            <person name="Szili-Kovacs T."/>
            <person name="Toth E."/>
        </authorList>
    </citation>
    <scope>NUCLEOTIDE SEQUENCE [LARGE SCALE GENOMIC DNA]</scope>
    <source>
        <strain evidence="1 2">B16-10</strain>
    </source>
</reference>
<comment type="caution">
    <text evidence="1">The sequence shown here is derived from an EMBL/GenBank/DDBJ whole genome shotgun (WGS) entry which is preliminary data.</text>
</comment>
<evidence type="ECO:0000313" key="1">
    <source>
        <dbReference type="EMBL" id="RXJ04512.1"/>
    </source>
</evidence>
<organism evidence="1 2">
    <name type="scientific">Anaerobacillus alkaliphilus</name>
    <dbReference type="NCBI Taxonomy" id="1548597"/>
    <lineage>
        <taxon>Bacteria</taxon>
        <taxon>Bacillati</taxon>
        <taxon>Bacillota</taxon>
        <taxon>Bacilli</taxon>
        <taxon>Bacillales</taxon>
        <taxon>Bacillaceae</taxon>
        <taxon>Anaerobacillus</taxon>
    </lineage>
</organism>
<accession>A0A4Q0VYP7</accession>
<keyword evidence="2" id="KW-1185">Reference proteome</keyword>
<dbReference type="Proteomes" id="UP000290649">
    <property type="component" value="Unassembled WGS sequence"/>
</dbReference>
<dbReference type="OrthoDB" id="9800398at2"/>
<evidence type="ECO:0000313" key="2">
    <source>
        <dbReference type="Proteomes" id="UP000290649"/>
    </source>
</evidence>
<dbReference type="EMBL" id="QOUX01000001">
    <property type="protein sequence ID" value="RXJ04512.1"/>
    <property type="molecule type" value="Genomic_DNA"/>
</dbReference>
<name>A0A4Q0VYP7_9BACI</name>